<keyword evidence="10" id="KW-1185">Reference proteome</keyword>
<feature type="transmembrane region" description="Helical" evidence="7">
    <location>
        <begin position="55"/>
        <end position="72"/>
    </location>
</feature>
<dbReference type="AlphaFoldDB" id="A0A5B2WJS4"/>
<keyword evidence="2" id="KW-0813">Transport</keyword>
<dbReference type="Gene3D" id="1.20.1530.20">
    <property type="match status" value="1"/>
</dbReference>
<dbReference type="InterPro" id="IPR038770">
    <property type="entry name" value="Na+/solute_symporter_sf"/>
</dbReference>
<keyword evidence="3 7" id="KW-0812">Transmembrane</keyword>
<organism evidence="9 10">
    <name type="scientific">Solihabitans fulvus</name>
    <dbReference type="NCBI Taxonomy" id="1892852"/>
    <lineage>
        <taxon>Bacteria</taxon>
        <taxon>Bacillati</taxon>
        <taxon>Actinomycetota</taxon>
        <taxon>Actinomycetes</taxon>
        <taxon>Pseudonocardiales</taxon>
        <taxon>Pseudonocardiaceae</taxon>
        <taxon>Solihabitans</taxon>
    </lineage>
</organism>
<feature type="transmembrane region" description="Helical" evidence="7">
    <location>
        <begin position="247"/>
        <end position="267"/>
    </location>
</feature>
<evidence type="ECO:0000256" key="1">
    <source>
        <dbReference type="ARBA" id="ARBA00004141"/>
    </source>
</evidence>
<keyword evidence="4 7" id="KW-1133">Transmembrane helix</keyword>
<accession>A0A5B2WJS4</accession>
<feature type="transmembrane region" description="Helical" evidence="7">
    <location>
        <begin position="150"/>
        <end position="172"/>
    </location>
</feature>
<keyword evidence="6 7" id="KW-0472">Membrane</keyword>
<evidence type="ECO:0000256" key="6">
    <source>
        <dbReference type="ARBA" id="ARBA00023136"/>
    </source>
</evidence>
<feature type="transmembrane region" description="Helical" evidence="7">
    <location>
        <begin position="184"/>
        <end position="206"/>
    </location>
</feature>
<dbReference type="InterPro" id="IPR050794">
    <property type="entry name" value="CPA2_transporter"/>
</dbReference>
<dbReference type="EMBL" id="VUOB01000086">
    <property type="protein sequence ID" value="KAA2250942.1"/>
    <property type="molecule type" value="Genomic_DNA"/>
</dbReference>
<feature type="transmembrane region" description="Helical" evidence="7">
    <location>
        <begin position="115"/>
        <end position="138"/>
    </location>
</feature>
<protein>
    <submittedName>
        <fullName evidence="9">Sodium:proton exchanger</fullName>
    </submittedName>
</protein>
<evidence type="ECO:0000256" key="4">
    <source>
        <dbReference type="ARBA" id="ARBA00022989"/>
    </source>
</evidence>
<feature type="transmembrane region" description="Helical" evidence="7">
    <location>
        <begin position="218"/>
        <end position="241"/>
    </location>
</feature>
<evidence type="ECO:0000256" key="5">
    <source>
        <dbReference type="ARBA" id="ARBA00023065"/>
    </source>
</evidence>
<feature type="transmembrane region" description="Helical" evidence="7">
    <location>
        <begin position="287"/>
        <end position="303"/>
    </location>
</feature>
<reference evidence="9 10" key="1">
    <citation type="submission" date="2019-09" db="EMBL/GenBank/DDBJ databases">
        <title>Goodfellowia gen. nov., a new genus of the Pseudonocardineae related to Actinoalloteichus, containing Goodfellowia coeruleoviolacea gen. nov., comb. nov. gen. nov., comb. nov.</title>
        <authorList>
            <person name="Labeda D."/>
        </authorList>
    </citation>
    <scope>NUCLEOTIDE SEQUENCE [LARGE SCALE GENOMIC DNA]</scope>
    <source>
        <strain evidence="9 10">AN110305</strain>
    </source>
</reference>
<feature type="transmembrane region" description="Helical" evidence="7">
    <location>
        <begin position="363"/>
        <end position="386"/>
    </location>
</feature>
<dbReference type="GO" id="GO:0016020">
    <property type="term" value="C:membrane"/>
    <property type="evidence" value="ECO:0007669"/>
    <property type="project" value="UniProtKB-SubCell"/>
</dbReference>
<comment type="subcellular location">
    <subcellularLocation>
        <location evidence="1">Membrane</location>
        <topology evidence="1">Multi-pass membrane protein</topology>
    </subcellularLocation>
</comment>
<dbReference type="PANTHER" id="PTHR32468:SF0">
    <property type="entry name" value="K(+)_H(+) ANTIPORTER 1"/>
    <property type="match status" value="1"/>
</dbReference>
<dbReference type="OrthoDB" id="9793589at2"/>
<evidence type="ECO:0000313" key="9">
    <source>
        <dbReference type="EMBL" id="KAA2250942.1"/>
    </source>
</evidence>
<sequence>MLLKRYRTLLTYLAFAVVPAFAVVLVVRMEEGRLGAGTAGQGATSGVTLVAPPEVYKLLLAVAVIVAAAYGAGSLFKRLGQPRVVGEIVLGILLGPSALGLLFPQLEHWLFTPSIASSLDMLAQFGVIFFMFLTGLELPIARLRGSGPMAVVLGHACIAAPMLLGVVLASTLSSRYRPQHIGAVPFMLFCGLALSITAFPVLARILVERGLAKHRLGVLGLTTAGIGDVTAWCLLAVVVASVRSQSLSGSLFIVLWTVLFGLFVQFVVRAPLARLLRSLAAAGRREAVMIVVVTTVLVSALATERIGVHPIFGAFIAGLIMPRDAIMVHEVAHRIQGFTGWVMLPLFFATVGLKTHIGGLGGAAGWGVCGLIVAVAIFGKFFGTAVPARLLGNDWRSSLGLAAMMNCRGLTELVVLNLGLSLGVILPDLFAMLVVMTVVTTMLTGPLLNRLGIAGIRDEPGEEQAVEAVSAPGRA</sequence>
<evidence type="ECO:0000313" key="10">
    <source>
        <dbReference type="Proteomes" id="UP000323454"/>
    </source>
</evidence>
<dbReference type="GO" id="GO:0015297">
    <property type="term" value="F:antiporter activity"/>
    <property type="evidence" value="ECO:0007669"/>
    <property type="project" value="InterPro"/>
</dbReference>
<name>A0A5B2WJS4_9PSEU</name>
<dbReference type="RefSeq" id="WP_149854817.1">
    <property type="nucleotide sequence ID" value="NZ_VUOB01000086.1"/>
</dbReference>
<feature type="domain" description="Cation/H+ exchanger transmembrane" evidence="8">
    <location>
        <begin position="69"/>
        <end position="448"/>
    </location>
</feature>
<comment type="caution">
    <text evidence="9">The sequence shown here is derived from an EMBL/GenBank/DDBJ whole genome shotgun (WGS) entry which is preliminary data.</text>
</comment>
<dbReference type="GO" id="GO:1902600">
    <property type="term" value="P:proton transmembrane transport"/>
    <property type="evidence" value="ECO:0007669"/>
    <property type="project" value="InterPro"/>
</dbReference>
<evidence type="ECO:0000256" key="3">
    <source>
        <dbReference type="ARBA" id="ARBA00022692"/>
    </source>
</evidence>
<evidence type="ECO:0000256" key="7">
    <source>
        <dbReference type="SAM" id="Phobius"/>
    </source>
</evidence>
<feature type="transmembrane region" description="Helical" evidence="7">
    <location>
        <begin position="84"/>
        <end position="103"/>
    </location>
</feature>
<evidence type="ECO:0000256" key="2">
    <source>
        <dbReference type="ARBA" id="ARBA00022448"/>
    </source>
</evidence>
<dbReference type="InterPro" id="IPR006153">
    <property type="entry name" value="Cation/H_exchanger_TM"/>
</dbReference>
<evidence type="ECO:0000259" key="8">
    <source>
        <dbReference type="Pfam" id="PF00999"/>
    </source>
</evidence>
<keyword evidence="5" id="KW-0406">Ion transport</keyword>
<dbReference type="Pfam" id="PF00999">
    <property type="entry name" value="Na_H_Exchanger"/>
    <property type="match status" value="1"/>
</dbReference>
<dbReference type="PANTHER" id="PTHR32468">
    <property type="entry name" value="CATION/H + ANTIPORTER"/>
    <property type="match status" value="1"/>
</dbReference>
<proteinExistence type="predicted"/>
<dbReference type="Proteomes" id="UP000323454">
    <property type="component" value="Unassembled WGS sequence"/>
</dbReference>
<reference evidence="9 10" key="2">
    <citation type="submission" date="2019-09" db="EMBL/GenBank/DDBJ databases">
        <authorList>
            <person name="Jin C."/>
        </authorList>
    </citation>
    <scope>NUCLEOTIDE SEQUENCE [LARGE SCALE GENOMIC DNA]</scope>
    <source>
        <strain evidence="9 10">AN110305</strain>
    </source>
</reference>
<gene>
    <name evidence="9" type="ORF">F0L68_38260</name>
</gene>